<protein>
    <recommendedName>
        <fullName evidence="3">GIY-YIG domain-containing protein</fullName>
    </recommendedName>
</protein>
<evidence type="ECO:0000313" key="1">
    <source>
        <dbReference type="EMBL" id="KAI9549174.1"/>
    </source>
</evidence>
<evidence type="ECO:0000313" key="2">
    <source>
        <dbReference type="Proteomes" id="UP000820818"/>
    </source>
</evidence>
<comment type="caution">
    <text evidence="1">The sequence shown here is derived from an EMBL/GenBank/DDBJ whole genome shotgun (WGS) entry which is preliminary data.</text>
</comment>
<accession>A0AAD5KD26</accession>
<gene>
    <name evidence="1" type="ORF">GHT06_006805</name>
</gene>
<organism evidence="1 2">
    <name type="scientific">Daphnia sinensis</name>
    <dbReference type="NCBI Taxonomy" id="1820382"/>
    <lineage>
        <taxon>Eukaryota</taxon>
        <taxon>Metazoa</taxon>
        <taxon>Ecdysozoa</taxon>
        <taxon>Arthropoda</taxon>
        <taxon>Crustacea</taxon>
        <taxon>Branchiopoda</taxon>
        <taxon>Diplostraca</taxon>
        <taxon>Cladocera</taxon>
        <taxon>Anomopoda</taxon>
        <taxon>Daphniidae</taxon>
        <taxon>Daphnia</taxon>
        <taxon>Daphnia similis group</taxon>
    </lineage>
</organism>
<dbReference type="AlphaFoldDB" id="A0AAD5KD26"/>
<name>A0AAD5KD26_9CRUS</name>
<dbReference type="EMBL" id="WJBH02000358">
    <property type="protein sequence ID" value="KAI9549174.1"/>
    <property type="molecule type" value="Genomic_DNA"/>
</dbReference>
<keyword evidence="2" id="KW-1185">Reference proteome</keyword>
<sequence length="185" mass="21680">MPTVPIDWFWMDDFTVDDTAAQLREQAQNAIRKGGGKPRKTFLQAVYVIRTEKPFAIKYPLRFSPTIYIGEGNLISRLVRHRKWLKKVQEQGHQFQFEVAFCLPRLPGNGVAYRDYEAFLLSQFKKKYGALPLRNKQNESVVYKHQYRHTETVTGPTKGVRYRWAIQPLPANPFRQVFEQTGVKF</sequence>
<dbReference type="Proteomes" id="UP000820818">
    <property type="component" value="Unassembled WGS sequence"/>
</dbReference>
<evidence type="ECO:0008006" key="3">
    <source>
        <dbReference type="Google" id="ProtNLM"/>
    </source>
</evidence>
<reference evidence="1" key="1">
    <citation type="submission" date="2022-05" db="EMBL/GenBank/DDBJ databases">
        <title>A multi-omics perspective on studying reproductive biology in Daphnia sinensis.</title>
        <authorList>
            <person name="Jia J."/>
        </authorList>
    </citation>
    <scope>NUCLEOTIDE SEQUENCE</scope>
    <source>
        <strain evidence="1">WSL</strain>
    </source>
</reference>
<proteinExistence type="predicted"/>